<feature type="domain" description="Nudix hydrolase" evidence="1">
    <location>
        <begin position="89"/>
        <end position="215"/>
    </location>
</feature>
<comment type="caution">
    <text evidence="2">The sequence shown here is derived from an EMBL/GenBank/DDBJ whole genome shotgun (WGS) entry which is preliminary data.</text>
</comment>
<dbReference type="PROSITE" id="PS51462">
    <property type="entry name" value="NUDIX"/>
    <property type="match status" value="1"/>
</dbReference>
<protein>
    <submittedName>
        <fullName evidence="2">NUDIX hydrolase</fullName>
        <ecNumber evidence="2">3.6.-.-</ecNumber>
    </submittedName>
</protein>
<dbReference type="EC" id="3.6.-.-" evidence="2"/>
<accession>A0ABW4GW26</accession>
<reference evidence="3" key="1">
    <citation type="journal article" date="2019" name="Int. J. Syst. Evol. Microbiol.">
        <title>The Global Catalogue of Microorganisms (GCM) 10K type strain sequencing project: providing services to taxonomists for standard genome sequencing and annotation.</title>
        <authorList>
            <consortium name="The Broad Institute Genomics Platform"/>
            <consortium name="The Broad Institute Genome Sequencing Center for Infectious Disease"/>
            <person name="Wu L."/>
            <person name="Ma J."/>
        </authorList>
    </citation>
    <scope>NUCLEOTIDE SEQUENCE [LARGE SCALE GENOMIC DNA]</scope>
    <source>
        <strain evidence="3">CGMCC 1.15399</strain>
    </source>
</reference>
<keyword evidence="3" id="KW-1185">Reference proteome</keyword>
<dbReference type="CDD" id="cd02883">
    <property type="entry name" value="NUDIX_Hydrolase"/>
    <property type="match status" value="1"/>
</dbReference>
<evidence type="ECO:0000259" key="1">
    <source>
        <dbReference type="PROSITE" id="PS51462"/>
    </source>
</evidence>
<dbReference type="RefSeq" id="WP_219536537.1">
    <property type="nucleotide sequence ID" value="NZ_JAHKRM010000031.1"/>
</dbReference>
<dbReference type="EMBL" id="JBHUCM010000070">
    <property type="protein sequence ID" value="MFD1547056.1"/>
    <property type="molecule type" value="Genomic_DNA"/>
</dbReference>
<keyword evidence="2" id="KW-0378">Hydrolase</keyword>
<proteinExistence type="predicted"/>
<dbReference type="Proteomes" id="UP001597097">
    <property type="component" value="Unassembled WGS sequence"/>
</dbReference>
<dbReference type="InterPro" id="IPR000086">
    <property type="entry name" value="NUDIX_hydrolase_dom"/>
</dbReference>
<dbReference type="Pfam" id="PF00293">
    <property type="entry name" value="NUDIX"/>
    <property type="match status" value="1"/>
</dbReference>
<organism evidence="2 3">
    <name type="scientific">Nonomuraea guangzhouensis</name>
    <dbReference type="NCBI Taxonomy" id="1291555"/>
    <lineage>
        <taxon>Bacteria</taxon>
        <taxon>Bacillati</taxon>
        <taxon>Actinomycetota</taxon>
        <taxon>Actinomycetes</taxon>
        <taxon>Streptosporangiales</taxon>
        <taxon>Streptosporangiaceae</taxon>
        <taxon>Nonomuraea</taxon>
    </lineage>
</organism>
<dbReference type="GO" id="GO:0016787">
    <property type="term" value="F:hydrolase activity"/>
    <property type="evidence" value="ECO:0007669"/>
    <property type="project" value="UniProtKB-KW"/>
</dbReference>
<name>A0ABW4GW26_9ACTN</name>
<evidence type="ECO:0000313" key="2">
    <source>
        <dbReference type="EMBL" id="MFD1547056.1"/>
    </source>
</evidence>
<sequence length="225" mass="24734">MDVVDQWTGRRASALQAALRMTYEEFAEALRVGRRTVASWHADKADHSLSASAQRALDSAYEDASDAVRARFMHQLAASEEGHGEGPPVVPLTVAIAVVIRGDEALLVCRRAADSDTITWQFPAGVVKPGAAASVVAVRETLAETGVHCSVRQYLGRRLHPGTGVWCEYYLCDHLAGEAENRDADENVSVVWARCREVTKFIPSHLIFRPILEALEKEDPRERSA</sequence>
<evidence type="ECO:0000313" key="3">
    <source>
        <dbReference type="Proteomes" id="UP001597097"/>
    </source>
</evidence>
<gene>
    <name evidence="2" type="ORF">ACFSJ0_59160</name>
</gene>